<evidence type="ECO:0000256" key="1">
    <source>
        <dbReference type="ARBA" id="ARBA00004251"/>
    </source>
</evidence>
<feature type="domain" description="ALK/LTK-like glycine-rich" evidence="17">
    <location>
        <begin position="1455"/>
        <end position="1676"/>
    </location>
</feature>
<keyword evidence="11" id="KW-0472">Membrane</keyword>
<keyword evidence="14" id="KW-0675">Receptor</keyword>
<feature type="compositionally biased region" description="Gly residues" evidence="16">
    <location>
        <begin position="1602"/>
        <end position="1624"/>
    </location>
</feature>
<keyword evidence="6" id="KW-0732">Signal</keyword>
<evidence type="ECO:0000256" key="3">
    <source>
        <dbReference type="ARBA" id="ARBA00022475"/>
    </source>
</evidence>
<feature type="compositionally biased region" description="Gly residues" evidence="16">
    <location>
        <begin position="387"/>
        <end position="401"/>
    </location>
</feature>
<feature type="region of interest" description="Disordered" evidence="16">
    <location>
        <begin position="380"/>
        <end position="410"/>
    </location>
</feature>
<keyword evidence="12" id="KW-0829">Tyrosine-protein kinase</keyword>
<evidence type="ECO:0000256" key="11">
    <source>
        <dbReference type="ARBA" id="ARBA00023136"/>
    </source>
</evidence>
<gene>
    <name evidence="18" type="ORF">CcrSC_gp134</name>
</gene>
<keyword evidence="5" id="KW-0812">Transmembrane</keyword>
<keyword evidence="13" id="KW-1015">Disulfide bond</keyword>
<evidence type="ECO:0000313" key="18">
    <source>
        <dbReference type="EMBL" id="AXQ69716.1"/>
    </source>
</evidence>
<evidence type="ECO:0000256" key="10">
    <source>
        <dbReference type="ARBA" id="ARBA00022989"/>
    </source>
</evidence>
<keyword evidence="19" id="KW-1185">Reference proteome</keyword>
<evidence type="ECO:0000256" key="6">
    <source>
        <dbReference type="ARBA" id="ARBA00022729"/>
    </source>
</evidence>
<dbReference type="Gene3D" id="2.60.120.200">
    <property type="match status" value="1"/>
</dbReference>
<dbReference type="EC" id="2.7.10.1" evidence="2"/>
<evidence type="ECO:0000256" key="15">
    <source>
        <dbReference type="ARBA" id="ARBA00023180"/>
    </source>
</evidence>
<keyword evidence="8" id="KW-0418">Kinase</keyword>
<organism evidence="18 19">
    <name type="scientific">Caulobacter phage CcrSC</name>
    <dbReference type="NCBI Taxonomy" id="2283272"/>
    <lineage>
        <taxon>Viruses</taxon>
        <taxon>Duplodnaviria</taxon>
        <taxon>Heunggongvirae</taxon>
        <taxon>Uroviricota</taxon>
        <taxon>Caudoviricetes</taxon>
        <taxon>Jeanschmidtviridae</taxon>
        <taxon>Bertelyvirus</taxon>
        <taxon>Bertelyvirus SC</taxon>
    </lineage>
</organism>
<keyword evidence="3" id="KW-1003">Cell membrane</keyword>
<dbReference type="EMBL" id="MH588547">
    <property type="protein sequence ID" value="AXQ69716.1"/>
    <property type="molecule type" value="Genomic_DNA"/>
</dbReference>
<feature type="region of interest" description="Disordered" evidence="16">
    <location>
        <begin position="80"/>
        <end position="99"/>
    </location>
</feature>
<comment type="subcellular location">
    <subcellularLocation>
        <location evidence="1">Cell membrane</location>
        <topology evidence="1">Single-pass type I membrane protein</topology>
    </subcellularLocation>
</comment>
<protein>
    <recommendedName>
        <fullName evidence="2">receptor protein-tyrosine kinase</fullName>
        <ecNumber evidence="2">2.7.10.1</ecNumber>
    </recommendedName>
</protein>
<evidence type="ECO:0000313" key="19">
    <source>
        <dbReference type="Proteomes" id="UP000259683"/>
    </source>
</evidence>
<evidence type="ECO:0000256" key="2">
    <source>
        <dbReference type="ARBA" id="ARBA00011902"/>
    </source>
</evidence>
<evidence type="ECO:0000256" key="8">
    <source>
        <dbReference type="ARBA" id="ARBA00022777"/>
    </source>
</evidence>
<feature type="region of interest" description="Disordered" evidence="16">
    <location>
        <begin position="675"/>
        <end position="695"/>
    </location>
</feature>
<keyword evidence="7" id="KW-0547">Nucleotide-binding</keyword>
<keyword evidence="10" id="KW-1133">Transmembrane helix</keyword>
<keyword evidence="15" id="KW-0325">Glycoprotein</keyword>
<proteinExistence type="predicted"/>
<dbReference type="SUPFAM" id="SSF49899">
    <property type="entry name" value="Concanavalin A-like lectins/glucanases"/>
    <property type="match status" value="1"/>
</dbReference>
<dbReference type="GO" id="GO:0004714">
    <property type="term" value="F:transmembrane receptor protein tyrosine kinase activity"/>
    <property type="evidence" value="ECO:0007669"/>
    <property type="project" value="UniProtKB-EC"/>
</dbReference>
<feature type="region of interest" description="Disordered" evidence="16">
    <location>
        <begin position="1576"/>
        <end position="1632"/>
    </location>
</feature>
<dbReference type="InterPro" id="IPR013320">
    <property type="entry name" value="ConA-like_dom_sf"/>
</dbReference>
<dbReference type="Proteomes" id="UP000259683">
    <property type="component" value="Segment"/>
</dbReference>
<evidence type="ECO:0000256" key="4">
    <source>
        <dbReference type="ARBA" id="ARBA00022679"/>
    </source>
</evidence>
<feature type="domain" description="ALK/LTK-like glycine-rich" evidence="17">
    <location>
        <begin position="900"/>
        <end position="1129"/>
    </location>
</feature>
<keyword evidence="4" id="KW-0808">Transferase</keyword>
<feature type="domain" description="ALK/LTK-like glycine-rich" evidence="17">
    <location>
        <begin position="27"/>
        <end position="276"/>
    </location>
</feature>
<evidence type="ECO:0000256" key="14">
    <source>
        <dbReference type="ARBA" id="ARBA00023170"/>
    </source>
</evidence>
<reference evidence="18" key="1">
    <citation type="submission" date="2018-07" db="EMBL/GenBank/DDBJ databases">
        <authorList>
            <person name="Wilson K.M."/>
            <person name="Ely B."/>
        </authorList>
    </citation>
    <scope>NUCLEOTIDE SEQUENCE</scope>
</reference>
<dbReference type="Pfam" id="PF12810">
    <property type="entry name" value="ALK_LTK_GRD"/>
    <property type="match status" value="3"/>
</dbReference>
<keyword evidence="9" id="KW-0067">ATP-binding</keyword>
<evidence type="ECO:0000256" key="16">
    <source>
        <dbReference type="SAM" id="MobiDB-lite"/>
    </source>
</evidence>
<dbReference type="Pfam" id="PF13385">
    <property type="entry name" value="Laminin_G_3"/>
    <property type="match status" value="1"/>
</dbReference>
<evidence type="ECO:0000256" key="12">
    <source>
        <dbReference type="ARBA" id="ARBA00023137"/>
    </source>
</evidence>
<sequence>MVDLVAGTPASVAYTGASVDYVVKAAGQVDIHLWGGAGAGGYYANGSGNANKFGGAGGYTNVRFMASVGDVISVEVGQGGRVPTGSGTTTSAGGLGGWPDGGFGAPNSGAAWVAPGGGGGSTRIYRNGELIAVAGGGGGATGFYGGGNGGGALGFASTDASSGAGGTQLAGGVAGSGTLAVQSGGYFRGGQASTSATTSNAYTGGGGGGGYYGGASNGGGSGAHGSGGGGSGWMTQATDIAGVCRAAPQDGTGAPINPAAISIPAGTAQGGTNNIATGQWGAITPGGNGFAFLTLTDIAAFAPDLPTGSTTVSYTGTRQTYVVDSACSVDFEMWGGGGGGGFYTSGGNAARWGGAAGYTKLTRILYPGDVVEIEVAQGGQAPSGVSQTGGAGGWPNGGAGGRPSAAAPNFGGGGGSTNVWVNGRLLAIAAGGGGSTGFYYGGAGGGRFGLQSSDQTTNNGTGGTWGGVNTTSSQGRGYFLLGGHGSPIESSTIIHANAGAGGGGGYYGGGGAKGGSGTHGSGGGGCGYVSGDNTYNRVMQAGTPATGQPYDPGTKPAGVGVGGVGGNSAGTTGPGGNGACLLTVTPLTGLPTLPTGKTVFSFTNAAEHYVAGNYGVMALKVWGAGGGGCTRSSGTLRRGGGGGFFRVDMVKIAPGDIVTFVVGEGGKGMPGANLGGRGGFPNGEGGNAGDATGGNGGGGGSSHVYVNGKLVGVAGGGGGGAISFDGQTGGLAGYPPSGDGFDKTGASLYAGGYSGQRGAEGNNRGVFMLAGMGQIDGATLDTPNNLCGGGGGGGYYGGAGAVPLNSRFQGGGAGTTYISSAYVGTQQAGTTSGTNITDADWGSSASVGGQGSNTVGNAITNGGHGRIVCQFDTPDLLLESASANTPVASQMQTFMVGTDGTLTLKAWGAGGGGSMMTANNGSELAGGGGYSTATLDVVKGQVVRVWTGRGGGGANYTSGASGAFVGSGGTGGWPDGGTAGMHVSGIFGGGGGSTRVYVDDVMVLVAGGGGGLGIATTTTTPGGGGGATGGNSDAPSGQNLGGLAYRGGQNTGRLTDTSTSGGPFRGGTGYWSGSTSSTSNIQFGGGGGGGLYGGAGSGGTVQSSAYWLGGAGGSGFVADGKGILADDFLRNYTSVQYSFDTNGGVADDARILDTQLLDTAPTVTTTGPKYGTQCLNFPGTGHLTANVPAIGTQDFTLEGWFNPSSVATGVMLLLGNNSIGGFSLHYYPAATTLAFRWNNAAQASDTTYTDSARQANVWAHYAVVRDINGTRVYKDGVQVMSMPGSPQNLTATTLTLGNYNAAAGASTRFAGKIDEVRLTIGTARYRNNNFKPVQFRNTFTTGLTGTSTVQAPNSGNGQPASTGVSGYLAGRGVGATVRTTTGNGNTGGDGQVNYYLLTTNVTATGPIGTVNVGGLTEAAAGAFYSLPAPGSTVVVPYSGARVNYSADDPGGARIKVEMWGAGGGGCSFNNSLTTNGGGGGGYTVYEMDLAQGDKVILQTPSGGYGSTTAGGSNATGINTGGYPDGGDGYRPAFTAFNGGGGGSARMWARGDLAAVAGGGGGSAYGSGSYDYAGGAGGGSSGGQGGYQPDGTNATYPNNGGNQSAGGSGSPNGFSGGSLDGGDGGTTINQPNNGPGGGGGYYGGGGGGAYKAAGGGSGYINTSLAGYRTGSTTGGSGNQPGGMASPNYLAGIGVGSNGKSSQVHGGNGRIVLSVITPTPANASGEIGTVNVITPPTVGYITGTPRGDLPVVQLIQMVGEFGYPAYTSGSLPTVTLAPVESNPTTSAIVIVPINDSTSINVTGVNAAPFFIDGEGVGEPPPVLLTAPEATATVPAAASGSLVDITIVAPEASVDVILPVSASGDIGTITVSPLLGETDVNNDVFPSGNIGTILAISPEGVATPGPPIAIGDLKTVTITAPTGAASAGAVITGAFVDVLLTPPEAGVDGDARGDDLEFAYVQVLPPLVSVSVYQDGETNIYADPGLILVRPAYGDLLVISDDNYFHALPDPIVITTTAPAGAAVGNIRLDGDLATVTITPPEASITIPADVQAYTGDFIILSIPPFPVTELAANINVAMPAQIVINGNDAEASNEVTVPIVGYDIVVTPPTATPTGVHAGDIGTIAITPPQGGPQIDANPAAALTTIQVEPPRFYYIPPITVIPPEGQALDAISVDLNLPLPPAIVLTPSDAGFQVGVNISLPLTTIFVSPITAMVVIAADASGALRTINVVNTNASVQVPNNASGAISTITVQAPEAYAGVPGAATGALTTVNVEPPSATVSGAVLANRPLLTITVTAPNGVGRVPAATSGDIGTITVVTPTALATTDLVNAAGDIGTITLTPPAGSATGHARGIGQIGTIIVSAPAPSITVPASPSSPIGTIIVSSPEPQAGVAVDLSLAIGTITVNPPEAAVQVIPPVETSGDIGTITVTSSPNATIAHGHNLVFPLRTINVSPPEAQASGAVDLITEQELTVILAPPVPLLYQEAQVIVGFPTIFLYAPEATALEIAEFVSVLVTPPDGYAEVPVEPGEARIRYRRSQIKGKAPASLEPREIALNEFDGVLYSRDGAGNVKPTPLGSIVGQGVPPDGGDEGQALNGALSWNEVTPVYSGPIRNAPPAGTTVPLADGVVGSSTFTPTVGFTYTRPFFVAKAMEIANLAVEVVSAGAATATCEIIHWSLTGTPGATIVSGSVSAATTGLKAVPGTATTLAPGWYAATFSVAGAAGTSYRASITPATVGPDMTTTQSTPAYVLAALEA</sequence>
<feature type="compositionally biased region" description="Gly residues" evidence="16">
    <location>
        <begin position="1576"/>
        <end position="1587"/>
    </location>
</feature>
<accession>A0A385EDF1</accession>
<dbReference type="GO" id="GO:0005886">
    <property type="term" value="C:plasma membrane"/>
    <property type="evidence" value="ECO:0007669"/>
    <property type="project" value="UniProtKB-SubCell"/>
</dbReference>
<evidence type="ECO:0000259" key="17">
    <source>
        <dbReference type="Pfam" id="PF12810"/>
    </source>
</evidence>
<dbReference type="GO" id="GO:0005524">
    <property type="term" value="F:ATP binding"/>
    <property type="evidence" value="ECO:0007669"/>
    <property type="project" value="UniProtKB-KW"/>
</dbReference>
<evidence type="ECO:0000256" key="9">
    <source>
        <dbReference type="ARBA" id="ARBA00022840"/>
    </source>
</evidence>
<name>A0A385EDF1_9CAUD</name>
<evidence type="ECO:0000256" key="13">
    <source>
        <dbReference type="ARBA" id="ARBA00023157"/>
    </source>
</evidence>
<reference evidence="18" key="2">
    <citation type="submission" date="2021-07" db="EMBL/GenBank/DDBJ databases">
        <title>Giant CbK-like Caulobacter bacteriophages have genetically divergent genomes.</title>
        <authorList>
            <person name="Wilson K."/>
            <person name="Ely B."/>
        </authorList>
    </citation>
    <scope>NUCLEOTIDE SEQUENCE</scope>
</reference>
<evidence type="ECO:0000256" key="7">
    <source>
        <dbReference type="ARBA" id="ARBA00022741"/>
    </source>
</evidence>
<dbReference type="InterPro" id="IPR055163">
    <property type="entry name" value="ALK/LTK-like_GRD"/>
</dbReference>
<evidence type="ECO:0000256" key="5">
    <source>
        <dbReference type="ARBA" id="ARBA00022692"/>
    </source>
</evidence>